<dbReference type="GO" id="GO:0006612">
    <property type="term" value="P:protein targeting to membrane"/>
    <property type="evidence" value="ECO:0007669"/>
    <property type="project" value="TreeGrafter"/>
</dbReference>
<dbReference type="PANTHER" id="PTHR22883:SF22">
    <property type="entry name" value="PALMITOYLTRANSFERASE ZDHHC11-RELATED"/>
    <property type="match status" value="1"/>
</dbReference>
<keyword evidence="3 7" id="KW-0812">Transmembrane</keyword>
<evidence type="ECO:0000256" key="4">
    <source>
        <dbReference type="ARBA" id="ARBA00022989"/>
    </source>
</evidence>
<keyword evidence="5 7" id="KW-0472">Membrane</keyword>
<dbReference type="PROSITE" id="PS50216">
    <property type="entry name" value="DHHC"/>
    <property type="match status" value="1"/>
</dbReference>
<sequence length="347" mass="38916">MGQDVEGQAGQQSSATSLQDLCEWMSCYDKKLRRTGPEQLNRHADLILAPLHSRVNGWSLPLHSFQLVTLGLYAYLAIVGFGIYVPLLPYGWKHVAYTVIGLLFTHHLITHLVAVTIDPADQNVLARKNYDKPMPIFDRSKCKHVIENQRCYLCEVDVGPKAKHCSICNKCIADFDHHCNWLNNCVGSKNYWFFFNAVASAVLGLFLLILVILYVFIQYFVNPAELRTSPQFESLSGNGTWLVFLPVAPAETTAVVVISLAALTLLLGFASFIPLGHLLLFHLYLLVKKLSTYEYMTRHRHHNNTVAQEINVEATLDGSSRMEPLQDLTEVRQPKPLEIAGLPASGL</sequence>
<evidence type="ECO:0000256" key="5">
    <source>
        <dbReference type="ARBA" id="ARBA00023136"/>
    </source>
</evidence>
<comment type="subcellular location">
    <subcellularLocation>
        <location evidence="1">Membrane</location>
        <topology evidence="1">Multi-pass membrane protein</topology>
    </subcellularLocation>
</comment>
<dbReference type="InterPro" id="IPR039859">
    <property type="entry name" value="PFA4/ZDH16/20/ERF2-like"/>
</dbReference>
<feature type="domain" description="Palmitoyltransferase DHHC" evidence="8">
    <location>
        <begin position="146"/>
        <end position="297"/>
    </location>
</feature>
<feature type="transmembrane region" description="Helical" evidence="7">
    <location>
        <begin position="95"/>
        <end position="117"/>
    </location>
</feature>
<keyword evidence="2 7" id="KW-0808">Transferase</keyword>
<dbReference type="InterPro" id="IPR001594">
    <property type="entry name" value="Palmitoyltrfase_DHHC"/>
</dbReference>
<comment type="domain">
    <text evidence="7">The DHHC domain is required for palmitoyltransferase activity.</text>
</comment>
<evidence type="ECO:0000256" key="1">
    <source>
        <dbReference type="ARBA" id="ARBA00004141"/>
    </source>
</evidence>
<dbReference type="GeneID" id="129337733"/>
<keyword evidence="6 7" id="KW-0012">Acyltransferase</keyword>
<dbReference type="Pfam" id="PF01529">
    <property type="entry name" value="DHHC"/>
    <property type="match status" value="1"/>
</dbReference>
<dbReference type="GO" id="GO:0019706">
    <property type="term" value="F:protein-cysteine S-palmitoyltransferase activity"/>
    <property type="evidence" value="ECO:0007669"/>
    <property type="project" value="UniProtKB-EC"/>
</dbReference>
<dbReference type="PANTHER" id="PTHR22883">
    <property type="entry name" value="ZINC FINGER DHHC DOMAIN CONTAINING PROTEIN"/>
    <property type="match status" value="1"/>
</dbReference>
<evidence type="ECO:0000313" key="10">
    <source>
        <dbReference type="RefSeq" id="XP_054847640.1"/>
    </source>
</evidence>
<evidence type="ECO:0000256" key="3">
    <source>
        <dbReference type="ARBA" id="ARBA00022692"/>
    </source>
</evidence>
<protein>
    <recommendedName>
        <fullName evidence="7">Palmitoyltransferase</fullName>
        <ecNumber evidence="7">2.3.1.225</ecNumber>
    </recommendedName>
</protein>
<proteinExistence type="inferred from homology"/>
<evidence type="ECO:0000256" key="2">
    <source>
        <dbReference type="ARBA" id="ARBA00022679"/>
    </source>
</evidence>
<comment type="similarity">
    <text evidence="7">Belongs to the DHHC palmitoyltransferase family.</text>
</comment>
<dbReference type="KEGG" id="emc:129337733"/>
<feature type="transmembrane region" description="Helical" evidence="7">
    <location>
        <begin position="65"/>
        <end position="88"/>
    </location>
</feature>
<evidence type="ECO:0000256" key="6">
    <source>
        <dbReference type="ARBA" id="ARBA00023315"/>
    </source>
</evidence>
<dbReference type="AlphaFoldDB" id="A0AA97L956"/>
<accession>A0AA97L956</accession>
<dbReference type="GO" id="GO:0005794">
    <property type="term" value="C:Golgi apparatus"/>
    <property type="evidence" value="ECO:0007669"/>
    <property type="project" value="TreeGrafter"/>
</dbReference>
<feature type="transmembrane region" description="Helical" evidence="7">
    <location>
        <begin position="269"/>
        <end position="287"/>
    </location>
</feature>
<dbReference type="Proteomes" id="UP001190640">
    <property type="component" value="Chromosome 11"/>
</dbReference>
<organism evidence="9 10">
    <name type="scientific">Eublepharis macularius</name>
    <name type="common">Leopard gecko</name>
    <name type="synonym">Cyrtodactylus macularius</name>
    <dbReference type="NCBI Taxonomy" id="481883"/>
    <lineage>
        <taxon>Eukaryota</taxon>
        <taxon>Metazoa</taxon>
        <taxon>Chordata</taxon>
        <taxon>Craniata</taxon>
        <taxon>Vertebrata</taxon>
        <taxon>Euteleostomi</taxon>
        <taxon>Lepidosauria</taxon>
        <taxon>Squamata</taxon>
        <taxon>Bifurcata</taxon>
        <taxon>Gekkota</taxon>
        <taxon>Eublepharidae</taxon>
        <taxon>Eublepharinae</taxon>
        <taxon>Eublepharis</taxon>
    </lineage>
</organism>
<dbReference type="GO" id="GO:0005783">
    <property type="term" value="C:endoplasmic reticulum"/>
    <property type="evidence" value="ECO:0007669"/>
    <property type="project" value="TreeGrafter"/>
</dbReference>
<dbReference type="CTD" id="79844"/>
<name>A0AA97L956_EUBMA</name>
<dbReference type="RefSeq" id="XP_054847640.1">
    <property type="nucleotide sequence ID" value="XM_054991665.1"/>
</dbReference>
<dbReference type="GO" id="GO:0016020">
    <property type="term" value="C:membrane"/>
    <property type="evidence" value="ECO:0007669"/>
    <property type="project" value="UniProtKB-SubCell"/>
</dbReference>
<dbReference type="EC" id="2.3.1.225" evidence="7"/>
<feature type="transmembrane region" description="Helical" evidence="7">
    <location>
        <begin position="241"/>
        <end position="263"/>
    </location>
</feature>
<evidence type="ECO:0000256" key="7">
    <source>
        <dbReference type="RuleBase" id="RU079119"/>
    </source>
</evidence>
<keyword evidence="9" id="KW-1185">Reference proteome</keyword>
<comment type="catalytic activity">
    <reaction evidence="7">
        <text>L-cysteinyl-[protein] + hexadecanoyl-CoA = S-hexadecanoyl-L-cysteinyl-[protein] + CoA</text>
        <dbReference type="Rhea" id="RHEA:36683"/>
        <dbReference type="Rhea" id="RHEA-COMP:10131"/>
        <dbReference type="Rhea" id="RHEA-COMP:11032"/>
        <dbReference type="ChEBI" id="CHEBI:29950"/>
        <dbReference type="ChEBI" id="CHEBI:57287"/>
        <dbReference type="ChEBI" id="CHEBI:57379"/>
        <dbReference type="ChEBI" id="CHEBI:74151"/>
        <dbReference type="EC" id="2.3.1.225"/>
    </reaction>
</comment>
<feature type="transmembrane region" description="Helical" evidence="7">
    <location>
        <begin position="191"/>
        <end position="221"/>
    </location>
</feature>
<reference evidence="10" key="1">
    <citation type="submission" date="2025-08" db="UniProtKB">
        <authorList>
            <consortium name="RefSeq"/>
        </authorList>
    </citation>
    <scope>IDENTIFICATION</scope>
    <source>
        <tissue evidence="10">Blood</tissue>
    </source>
</reference>
<keyword evidence="4 7" id="KW-1133">Transmembrane helix</keyword>
<evidence type="ECO:0000313" key="9">
    <source>
        <dbReference type="Proteomes" id="UP001190640"/>
    </source>
</evidence>
<evidence type="ECO:0000259" key="8">
    <source>
        <dbReference type="Pfam" id="PF01529"/>
    </source>
</evidence>
<gene>
    <name evidence="10" type="primary">ZDHHC11</name>
</gene>